<keyword evidence="1" id="KW-0472">Membrane</keyword>
<name>A0AAP9HDA9_9BACL</name>
<sequence>MNIKEEVMLLFALNGYFLIELVLFLILIRMLIKRKNKQEKIWLSKKWKIYNIVSLLLECLIVMPWASLGFFVSIFTTDDGSTLFYFKLNIVLLVLTAIMIIIRFSISVIGWIKRRKYFKYNN</sequence>
<accession>A0AAP9HDA9</accession>
<keyword evidence="3" id="KW-1185">Reference proteome</keyword>
<proteinExistence type="predicted"/>
<dbReference type="RefSeq" id="WP_004632190.1">
    <property type="nucleotide sequence ID" value="NZ_CP046314.1"/>
</dbReference>
<keyword evidence="1" id="KW-0812">Transmembrane</keyword>
<evidence type="ECO:0000313" key="3">
    <source>
        <dbReference type="Proteomes" id="UP000425411"/>
    </source>
</evidence>
<feature type="transmembrane region" description="Helical" evidence="1">
    <location>
        <begin position="49"/>
        <end position="76"/>
    </location>
</feature>
<evidence type="ECO:0000256" key="1">
    <source>
        <dbReference type="SAM" id="Phobius"/>
    </source>
</evidence>
<organism evidence="2 3">
    <name type="scientific">Gemella morbillorum</name>
    <dbReference type="NCBI Taxonomy" id="29391"/>
    <lineage>
        <taxon>Bacteria</taxon>
        <taxon>Bacillati</taxon>
        <taxon>Bacillota</taxon>
        <taxon>Bacilli</taxon>
        <taxon>Bacillales</taxon>
        <taxon>Gemellaceae</taxon>
        <taxon>Gemella</taxon>
    </lineage>
</organism>
<keyword evidence="1" id="KW-1133">Transmembrane helix</keyword>
<dbReference type="AlphaFoldDB" id="A0AAP9HDA9"/>
<dbReference type="Proteomes" id="UP000425411">
    <property type="component" value="Chromosome"/>
</dbReference>
<protein>
    <submittedName>
        <fullName evidence="2">Uncharacterized protein</fullName>
    </submittedName>
</protein>
<feature type="transmembrane region" description="Helical" evidence="1">
    <location>
        <begin position="88"/>
        <end position="112"/>
    </location>
</feature>
<feature type="transmembrane region" description="Helical" evidence="1">
    <location>
        <begin position="6"/>
        <end position="28"/>
    </location>
</feature>
<dbReference type="EMBL" id="CP046314">
    <property type="protein sequence ID" value="QGS09548.1"/>
    <property type="molecule type" value="Genomic_DNA"/>
</dbReference>
<evidence type="ECO:0000313" key="2">
    <source>
        <dbReference type="EMBL" id="QGS09548.1"/>
    </source>
</evidence>
<reference evidence="2 3" key="1">
    <citation type="submission" date="2019-11" db="EMBL/GenBank/DDBJ databases">
        <title>FDA dAtabase for Regulatory Grade micrObial Sequences (FDA-ARGOS): Supporting development and validation of Infectious Disease Dx tests.</title>
        <authorList>
            <person name="Turner S."/>
            <person name="Byrd R."/>
            <person name="Tallon L."/>
            <person name="Sadzewicz L."/>
            <person name="Vavikolanu K."/>
            <person name="Mehta A."/>
            <person name="Aluvathingal J."/>
            <person name="Nadendla S."/>
            <person name="Myers T."/>
            <person name="Yan Y."/>
            <person name="Sichtig H."/>
        </authorList>
    </citation>
    <scope>NUCLEOTIDE SEQUENCE [LARGE SCALE GENOMIC DNA]</scope>
    <source>
        <strain evidence="2 3">FDAARGOS_741</strain>
    </source>
</reference>
<gene>
    <name evidence="2" type="ORF">FOC49_06465</name>
</gene>